<keyword evidence="2" id="KW-0808">Transferase</keyword>
<evidence type="ECO:0000313" key="4">
    <source>
        <dbReference type="EMBL" id="KIY47462.1"/>
    </source>
</evidence>
<dbReference type="SMART" id="SM00672">
    <property type="entry name" value="CAP10"/>
    <property type="match status" value="1"/>
</dbReference>
<dbReference type="Pfam" id="PF05686">
    <property type="entry name" value="Glyco_transf_90"/>
    <property type="match status" value="1"/>
</dbReference>
<evidence type="ECO:0000313" key="5">
    <source>
        <dbReference type="Proteomes" id="UP000054144"/>
    </source>
</evidence>
<dbReference type="AlphaFoldDB" id="A0A0D7A8Y8"/>
<accession>A0A0D7A8Y8</accession>
<evidence type="ECO:0000259" key="3">
    <source>
        <dbReference type="SMART" id="SM00672"/>
    </source>
</evidence>
<protein>
    <recommendedName>
        <fullName evidence="3">Glycosyl transferase CAP10 domain-containing protein</fullName>
    </recommendedName>
</protein>
<dbReference type="Proteomes" id="UP000054144">
    <property type="component" value="Unassembled WGS sequence"/>
</dbReference>
<feature type="domain" description="Glycosyl transferase CAP10" evidence="3">
    <location>
        <begin position="240"/>
        <end position="529"/>
    </location>
</feature>
<proteinExistence type="inferred from homology"/>
<dbReference type="PANTHER" id="PTHR12203:SF35">
    <property type="entry name" value="PROTEIN O-GLUCOSYLTRANSFERASE 1"/>
    <property type="match status" value="1"/>
</dbReference>
<evidence type="ECO:0000256" key="2">
    <source>
        <dbReference type="ARBA" id="ARBA00022679"/>
    </source>
</evidence>
<sequence>MTNAEEEFRAKLARQSRTLPEAVAEYKRRYKRNPPVGFDTWFEYAKEGNFVMIDEFDGLMKDLEPFWEISGDELRQRARQAAELPSIDLVSIRDGKWYNGKKEGFKDSEQGARAHGFRVMLEAFAHLLPDLDFPINAKAEDRVVIPWEHRQFPNMTEQDSSKGIEAMLGGRFDPDWGHDGNVWNAWRRSCKPTDPARRLFASTRMTFSAPAMSYLDAVTDNAGPGSEFSFVPTPAARTTDFCQTPESHYTQGHFFSDWRTIPKLYPIFSPANTQGFYDIKVPSHYYYGSTKKYTYGWDPVNLELKEVDDMEVPWDEKSDKIFWRGATTGGGSHPPGFSMHYQRHRFLRMASDDSDTLHSITFADPPTTGHYVTAQVPIKDLNAEIMDTAFVKATTSATDYPGGLAGLMADHRFADSVPLGRHWAFKYLVDLDGQSYSGRFMAFLASDSVPLKATVYDEYYSDWIQPWVHFIPLSASYKEIYNIHTFFSGGTKVALEQVNSSVLYDTEMSPVPSDGDARLRRIARAGKEWKRTMGRPFDMEIYVYRLCLEYARLSADDRESMDFVG</sequence>
<gene>
    <name evidence="4" type="ORF">FISHEDRAFT_45273</name>
</gene>
<dbReference type="OrthoDB" id="202415at2759"/>
<dbReference type="GO" id="GO:0016740">
    <property type="term" value="F:transferase activity"/>
    <property type="evidence" value="ECO:0007669"/>
    <property type="project" value="UniProtKB-KW"/>
</dbReference>
<organism evidence="4 5">
    <name type="scientific">Fistulina hepatica ATCC 64428</name>
    <dbReference type="NCBI Taxonomy" id="1128425"/>
    <lineage>
        <taxon>Eukaryota</taxon>
        <taxon>Fungi</taxon>
        <taxon>Dikarya</taxon>
        <taxon>Basidiomycota</taxon>
        <taxon>Agaricomycotina</taxon>
        <taxon>Agaricomycetes</taxon>
        <taxon>Agaricomycetidae</taxon>
        <taxon>Agaricales</taxon>
        <taxon>Fistulinaceae</taxon>
        <taxon>Fistulina</taxon>
    </lineage>
</organism>
<evidence type="ECO:0000256" key="1">
    <source>
        <dbReference type="ARBA" id="ARBA00010118"/>
    </source>
</evidence>
<dbReference type="InterPro" id="IPR051091">
    <property type="entry name" value="O-Glucosyltr/Glycosyltrsf_90"/>
</dbReference>
<keyword evidence="5" id="KW-1185">Reference proteome</keyword>
<dbReference type="EMBL" id="KN881933">
    <property type="protein sequence ID" value="KIY47462.1"/>
    <property type="molecule type" value="Genomic_DNA"/>
</dbReference>
<dbReference type="InterPro" id="IPR006598">
    <property type="entry name" value="CAP10"/>
</dbReference>
<reference evidence="4 5" key="1">
    <citation type="journal article" date="2015" name="Fungal Genet. Biol.">
        <title>Evolution of novel wood decay mechanisms in Agaricales revealed by the genome sequences of Fistulina hepatica and Cylindrobasidium torrendii.</title>
        <authorList>
            <person name="Floudas D."/>
            <person name="Held B.W."/>
            <person name="Riley R."/>
            <person name="Nagy L.G."/>
            <person name="Koehler G."/>
            <person name="Ransdell A.S."/>
            <person name="Younus H."/>
            <person name="Chow J."/>
            <person name="Chiniquy J."/>
            <person name="Lipzen A."/>
            <person name="Tritt A."/>
            <person name="Sun H."/>
            <person name="Haridas S."/>
            <person name="LaButti K."/>
            <person name="Ohm R.A."/>
            <person name="Kues U."/>
            <person name="Blanchette R.A."/>
            <person name="Grigoriev I.V."/>
            <person name="Minto R.E."/>
            <person name="Hibbett D.S."/>
        </authorList>
    </citation>
    <scope>NUCLEOTIDE SEQUENCE [LARGE SCALE GENOMIC DNA]</scope>
    <source>
        <strain evidence="4 5">ATCC 64428</strain>
    </source>
</reference>
<name>A0A0D7A8Y8_9AGAR</name>
<comment type="similarity">
    <text evidence="1">Belongs to the glycosyltransferase 90 family.</text>
</comment>
<dbReference type="PANTHER" id="PTHR12203">
    <property type="entry name" value="KDEL LYS-ASP-GLU-LEU CONTAINING - RELATED"/>
    <property type="match status" value="1"/>
</dbReference>